<comment type="caution">
    <text evidence="2">The sequence shown here is derived from an EMBL/GenBank/DDBJ whole genome shotgun (WGS) entry which is preliminary data.</text>
</comment>
<proteinExistence type="predicted"/>
<dbReference type="SUPFAM" id="SSF55331">
    <property type="entry name" value="Tautomerase/MIF"/>
    <property type="match status" value="1"/>
</dbReference>
<accession>A0AAE5A936</accession>
<dbReference type="Pfam" id="PF14832">
    <property type="entry name" value="Tautomerase_3"/>
    <property type="match status" value="1"/>
</dbReference>
<dbReference type="RefSeq" id="WP_317746088.1">
    <property type="nucleotide sequence ID" value="NZ_JAWLUP010000187.1"/>
</dbReference>
<protein>
    <submittedName>
        <fullName evidence="2">Tautomerase family protein</fullName>
    </submittedName>
</protein>
<evidence type="ECO:0000313" key="2">
    <source>
        <dbReference type="EMBL" id="MDV7268640.1"/>
    </source>
</evidence>
<organism evidence="2 3">
    <name type="scientific">Rhodococcus oxybenzonivorans</name>
    <dbReference type="NCBI Taxonomy" id="1990687"/>
    <lineage>
        <taxon>Bacteria</taxon>
        <taxon>Bacillati</taxon>
        <taxon>Actinomycetota</taxon>
        <taxon>Actinomycetes</taxon>
        <taxon>Mycobacteriales</taxon>
        <taxon>Nocardiaceae</taxon>
        <taxon>Rhodococcus</taxon>
    </lineage>
</organism>
<evidence type="ECO:0000313" key="3">
    <source>
        <dbReference type="Proteomes" id="UP001185863"/>
    </source>
</evidence>
<dbReference type="InterPro" id="IPR028116">
    <property type="entry name" value="Cis-CaaD-like"/>
</dbReference>
<sequence length="155" mass="17962">MPASKDRENDMPMWKIYVPEGAYSKEQKKAFTDAITDTYVDFAGLPRFYVVVVFHDQPADSIWVGGEPANDFVRITIDHIARRMPDSDDFRDMTMAAFEDTIAPHVKDRGFRWEIHMDETPIQLWRTNGIKPPPADSDAEREWVRLNAAAEWEMV</sequence>
<evidence type="ECO:0000259" key="1">
    <source>
        <dbReference type="Pfam" id="PF14832"/>
    </source>
</evidence>
<dbReference type="AlphaFoldDB" id="A0AAE5A936"/>
<gene>
    <name evidence="2" type="ORF">R4315_29405</name>
</gene>
<feature type="domain" description="Tautomerase cis-CaaD-like" evidence="1">
    <location>
        <begin position="11"/>
        <end position="147"/>
    </location>
</feature>
<dbReference type="EMBL" id="JAWLUP010000187">
    <property type="protein sequence ID" value="MDV7268640.1"/>
    <property type="molecule type" value="Genomic_DNA"/>
</dbReference>
<dbReference type="InterPro" id="IPR014347">
    <property type="entry name" value="Tautomerase/MIF_sf"/>
</dbReference>
<dbReference type="Gene3D" id="3.30.429.10">
    <property type="entry name" value="Macrophage Migration Inhibitory Factor"/>
    <property type="match status" value="1"/>
</dbReference>
<reference evidence="2" key="1">
    <citation type="submission" date="2023-10" db="EMBL/GenBank/DDBJ databases">
        <title>Development of a sustainable strategy for remediation of hydrocarbon-contaminated territories based on the waste exchange concept.</title>
        <authorList>
            <person name="Krivoruchko A."/>
        </authorList>
    </citation>
    <scope>NUCLEOTIDE SEQUENCE</scope>
    <source>
        <strain evidence="2">IEGM 68</strain>
    </source>
</reference>
<name>A0AAE5A936_9NOCA</name>
<dbReference type="Proteomes" id="UP001185863">
    <property type="component" value="Unassembled WGS sequence"/>
</dbReference>